<evidence type="ECO:0000313" key="2">
    <source>
        <dbReference type="Proteomes" id="UP000243524"/>
    </source>
</evidence>
<comment type="caution">
    <text evidence="1">The sequence shown here is derived from an EMBL/GenBank/DDBJ whole genome shotgun (WGS) entry which is preliminary data.</text>
</comment>
<dbReference type="InterPro" id="IPR027393">
    <property type="entry name" value="Virus_scaffolding_prot_C"/>
</dbReference>
<dbReference type="RefSeq" id="WP_101331577.1">
    <property type="nucleotide sequence ID" value="NZ_PJNH01000002.1"/>
</dbReference>
<keyword evidence="2" id="KW-1185">Reference proteome</keyword>
<dbReference type="OrthoDB" id="2930704at2"/>
<dbReference type="Proteomes" id="UP000243524">
    <property type="component" value="Unassembled WGS sequence"/>
</dbReference>
<dbReference type="EMBL" id="PJNH01000002">
    <property type="protein sequence ID" value="PKR77969.1"/>
    <property type="molecule type" value="Genomic_DNA"/>
</dbReference>
<name>A0A2I0QUI0_9BACI</name>
<dbReference type="AlphaFoldDB" id="A0A2I0QUI0"/>
<proteinExistence type="predicted"/>
<dbReference type="Gene3D" id="4.10.810.10">
    <property type="entry name" value="Virus Scaffolding Protein, Chain A"/>
    <property type="match status" value="1"/>
</dbReference>
<organism evidence="1 2">
    <name type="scientific">Halalkalibacillus sediminis</name>
    <dbReference type="NCBI Taxonomy" id="2018042"/>
    <lineage>
        <taxon>Bacteria</taxon>
        <taxon>Bacillati</taxon>
        <taxon>Bacillota</taxon>
        <taxon>Bacilli</taxon>
        <taxon>Bacillales</taxon>
        <taxon>Bacillaceae</taxon>
        <taxon>Halalkalibacillus</taxon>
    </lineage>
</organism>
<reference evidence="1 2" key="1">
    <citation type="submission" date="2017-06" db="EMBL/GenBank/DDBJ databases">
        <title>the draft geome sequence of Illustriluteabacillus marina B3227.</title>
        <authorList>
            <person name="He R.-H."/>
            <person name="Du Z.-J."/>
        </authorList>
    </citation>
    <scope>NUCLEOTIDE SEQUENCE [LARGE SCALE GENOMIC DNA]</scope>
    <source>
        <strain evidence="1 2">B3227</strain>
    </source>
</reference>
<accession>A0A2I0QUI0</accession>
<gene>
    <name evidence="1" type="ORF">CEY16_08580</name>
</gene>
<sequence length="145" mass="17156">MQTVKFLKPYYVKKDERFVRVVLAFQYFSIEMDDRVYQFIPLDAREIVIDRTNRSIVNLHDLFVFQKGVRYIKLPLQELMKFEAFEDQMQQIIEEFLDEDLAVSKLEAELVCGELELANVHRLIDQALSVGDEKSFIELTGMLQK</sequence>
<evidence type="ECO:0000313" key="1">
    <source>
        <dbReference type="EMBL" id="PKR77969.1"/>
    </source>
</evidence>
<protein>
    <submittedName>
        <fullName evidence="1">Uncharacterized protein</fullName>
    </submittedName>
</protein>